<dbReference type="OrthoDB" id="342281at2759"/>
<keyword evidence="4" id="KW-0472">Membrane</keyword>
<dbReference type="Proteomes" id="UP000578531">
    <property type="component" value="Unassembled WGS sequence"/>
</dbReference>
<dbReference type="Pfam" id="PF07738">
    <property type="entry name" value="Sad1_UNC"/>
    <property type="match status" value="1"/>
</dbReference>
<evidence type="ECO:0000313" key="7">
    <source>
        <dbReference type="EMBL" id="KAF6235974.1"/>
    </source>
</evidence>
<comment type="subcellular location">
    <subcellularLocation>
        <location evidence="1">Membrane</location>
    </subcellularLocation>
</comment>
<dbReference type="GeneID" id="59287264"/>
<dbReference type="PROSITE" id="PS51469">
    <property type="entry name" value="SUN"/>
    <property type="match status" value="1"/>
</dbReference>
<dbReference type="AlphaFoldDB" id="A0A8H6FWH7"/>
<evidence type="ECO:0000256" key="2">
    <source>
        <dbReference type="ARBA" id="ARBA00022692"/>
    </source>
</evidence>
<feature type="region of interest" description="Disordered" evidence="5">
    <location>
        <begin position="1"/>
        <end position="68"/>
    </location>
</feature>
<keyword evidence="3" id="KW-1133">Transmembrane helix</keyword>
<evidence type="ECO:0000256" key="5">
    <source>
        <dbReference type="SAM" id="MobiDB-lite"/>
    </source>
</evidence>
<evidence type="ECO:0000313" key="8">
    <source>
        <dbReference type="Proteomes" id="UP000578531"/>
    </source>
</evidence>
<proteinExistence type="predicted"/>
<gene>
    <name evidence="7" type="ORF">HO173_005602</name>
</gene>
<dbReference type="EMBL" id="JACCJC010000021">
    <property type="protein sequence ID" value="KAF6235974.1"/>
    <property type="molecule type" value="Genomic_DNA"/>
</dbReference>
<dbReference type="Gene3D" id="2.60.120.260">
    <property type="entry name" value="Galactose-binding domain-like"/>
    <property type="match status" value="1"/>
</dbReference>
<dbReference type="InterPro" id="IPR045119">
    <property type="entry name" value="SUN1-5"/>
</dbReference>
<feature type="domain" description="SUN" evidence="6">
    <location>
        <begin position="328"/>
        <end position="539"/>
    </location>
</feature>
<feature type="region of interest" description="Disordered" evidence="5">
    <location>
        <begin position="91"/>
        <end position="173"/>
    </location>
</feature>
<dbReference type="RefSeq" id="XP_037165326.1">
    <property type="nucleotide sequence ID" value="XM_037307517.1"/>
</dbReference>
<evidence type="ECO:0000256" key="4">
    <source>
        <dbReference type="ARBA" id="ARBA00023136"/>
    </source>
</evidence>
<evidence type="ECO:0000256" key="1">
    <source>
        <dbReference type="ARBA" id="ARBA00004370"/>
    </source>
</evidence>
<accession>A0A8H6FWH7</accession>
<protein>
    <recommendedName>
        <fullName evidence="6">SUN domain-containing protein</fullName>
    </recommendedName>
</protein>
<dbReference type="InterPro" id="IPR012919">
    <property type="entry name" value="SUN_dom"/>
</dbReference>
<keyword evidence="8" id="KW-1185">Reference proteome</keyword>
<name>A0A8H6FWH7_9LECA</name>
<dbReference type="PANTHER" id="PTHR12911">
    <property type="entry name" value="SAD1/UNC-84-LIKE PROTEIN-RELATED"/>
    <property type="match status" value="1"/>
</dbReference>
<dbReference type="GO" id="GO:0034993">
    <property type="term" value="C:meiotic nuclear membrane microtubule tethering complex"/>
    <property type="evidence" value="ECO:0007669"/>
    <property type="project" value="TreeGrafter"/>
</dbReference>
<keyword evidence="2" id="KW-0812">Transmembrane</keyword>
<feature type="compositionally biased region" description="Polar residues" evidence="5">
    <location>
        <begin position="131"/>
        <end position="164"/>
    </location>
</feature>
<dbReference type="GO" id="GO:0043495">
    <property type="term" value="F:protein-membrane adaptor activity"/>
    <property type="evidence" value="ECO:0007669"/>
    <property type="project" value="TreeGrafter"/>
</dbReference>
<organism evidence="7 8">
    <name type="scientific">Letharia columbiana</name>
    <dbReference type="NCBI Taxonomy" id="112416"/>
    <lineage>
        <taxon>Eukaryota</taxon>
        <taxon>Fungi</taxon>
        <taxon>Dikarya</taxon>
        <taxon>Ascomycota</taxon>
        <taxon>Pezizomycotina</taxon>
        <taxon>Lecanoromycetes</taxon>
        <taxon>OSLEUM clade</taxon>
        <taxon>Lecanoromycetidae</taxon>
        <taxon>Lecanorales</taxon>
        <taxon>Lecanorineae</taxon>
        <taxon>Parmeliaceae</taxon>
        <taxon>Letharia</taxon>
    </lineage>
</organism>
<feature type="compositionally biased region" description="Low complexity" evidence="5">
    <location>
        <begin position="11"/>
        <end position="44"/>
    </location>
</feature>
<sequence length="557" mass="60697">MSTGAHQRVTRSASKARSTGAASTGAASVGASSRGRSRRVGSAAPLAEDDKPTVGSQVTRAYGTEGKSARAQLLSAQIGVNQAINPIANAVSKAQAPESPTANTSPRLPALPEEPESSRGVSQPVVDHMFSTIQRRSSSTDSNQSGPPVQPSIDGNQSEPSVQHSFDDHQSEPPAQQSFFSRYFWAPRRGGFNAEGRNRTSNIIIEDSIHSRVNEPDELHFNGLPPQPPAYHFIYPWSPAVLVRDVLLVLIFLIGLLFCYEVKRTPMLGLGNESELSQDFRTASPKIQILHHRVSKVEQRVQDLSFDSISVDATTAKHQVNWFTPGFGTGIDLYLSSPTVSECDPTWTPDGWPWSLFKSQNCPQISLSAPQYAALSPWSDPVDDAWCAPPSNGKLQLTVALSRTIAPTELVVEHAAMDEMPVGFMGSSPREVELWIHIPDDRTRAAVREAITIMDPSLLEDSSPQGKTIGDQALPFDFVPVGRWEYNIWTNQRLQSFLVPLSLVDYGVSTNRVAVRVNSNWGNVKYTCLSRLRLYGEDTSGSTEGLDAAPVGIALSR</sequence>
<reference evidence="7 8" key="1">
    <citation type="journal article" date="2020" name="Genomics">
        <title>Complete, high-quality genomes from long-read metagenomic sequencing of two wolf lichen thalli reveals enigmatic genome architecture.</title>
        <authorList>
            <person name="McKenzie S.K."/>
            <person name="Walston R.F."/>
            <person name="Allen J.L."/>
        </authorList>
    </citation>
    <scope>NUCLEOTIDE SEQUENCE [LARGE SCALE GENOMIC DNA]</scope>
    <source>
        <strain evidence="7">WasteWater2</strain>
    </source>
</reference>
<evidence type="ECO:0000256" key="3">
    <source>
        <dbReference type="ARBA" id="ARBA00022989"/>
    </source>
</evidence>
<evidence type="ECO:0000259" key="6">
    <source>
        <dbReference type="PROSITE" id="PS51469"/>
    </source>
</evidence>
<dbReference type="PANTHER" id="PTHR12911:SF8">
    <property type="entry name" value="KLAROID PROTEIN-RELATED"/>
    <property type="match status" value="1"/>
</dbReference>
<comment type="caution">
    <text evidence="7">The sequence shown here is derived from an EMBL/GenBank/DDBJ whole genome shotgun (WGS) entry which is preliminary data.</text>
</comment>